<reference evidence="1 2" key="1">
    <citation type="submission" date="2010-02" db="EMBL/GenBank/DDBJ databases">
        <authorList>
            <person name="Weinstock G."/>
            <person name="Sodergren E."/>
            <person name="Clifton S."/>
            <person name="Fulton L."/>
            <person name="Fulton B."/>
            <person name="Courtney L."/>
            <person name="Fronick C."/>
            <person name="Harrison M."/>
            <person name="Strong C."/>
            <person name="Farmer C."/>
            <person name="Delahaunty K."/>
            <person name="Markovic C."/>
            <person name="Hall O."/>
            <person name="Minx P."/>
            <person name="Tomlinson C."/>
            <person name="Mitreva M."/>
            <person name="Nelson J."/>
            <person name="Hou S."/>
            <person name="Wollam A."/>
            <person name="Pepin K.H."/>
            <person name="Johnson M."/>
            <person name="Bhonagiri V."/>
            <person name="Zhang X."/>
            <person name="Suruliraj S."/>
            <person name="Warren W."/>
            <person name="Chinwalla A."/>
            <person name="Mardis E.R."/>
            <person name="Wilson R.K."/>
        </authorList>
    </citation>
    <scope>NUCLEOTIDE SEQUENCE [LARGE SCALE GENOMIC DNA]</scope>
    <source>
        <strain evidence="1 2">ATCC 33693</strain>
    </source>
</reference>
<evidence type="ECO:0000313" key="2">
    <source>
        <dbReference type="Proteomes" id="UP000003748"/>
    </source>
</evidence>
<organism evidence="1 2">
    <name type="scientific">Fusobacterium periodonticum ATCC 33693</name>
    <dbReference type="NCBI Taxonomy" id="546275"/>
    <lineage>
        <taxon>Bacteria</taxon>
        <taxon>Fusobacteriati</taxon>
        <taxon>Fusobacteriota</taxon>
        <taxon>Fusobacteriia</taxon>
        <taxon>Fusobacteriales</taxon>
        <taxon>Fusobacteriaceae</taxon>
        <taxon>Fusobacterium</taxon>
    </lineage>
</organism>
<dbReference type="GeneID" id="78420391"/>
<comment type="caution">
    <text evidence="1">The sequence shown here is derived from an EMBL/GenBank/DDBJ whole genome shotgun (WGS) entry which is preliminary data.</text>
</comment>
<protein>
    <submittedName>
        <fullName evidence="1">Uncharacterized protein</fullName>
    </submittedName>
</protein>
<dbReference type="STRING" id="546275.FUSPEROL_02229"/>
<dbReference type="HOGENOM" id="CLU_106641_0_0_0"/>
<dbReference type="EMBL" id="ACJY01000101">
    <property type="protein sequence ID" value="EFE85871.1"/>
    <property type="molecule type" value="Genomic_DNA"/>
</dbReference>
<sequence>MMAQKDYMLLGKILCKGSGLRVFLEIPLTKKDSNGIKKTKKFRYEIGNLQQILAETNRQTSQVRVAGRKNPVGNSSGLRNTYGTIVFAQLDQGMIFSMFKDIRTYNSKTKKFSVANLDGFGLEDFTILEEDQELIGGPIENLTTDLFETDYIDLQDLPPVDIVVYGTADNITDGVYEPNKTYMFRCNKVTFLSETFGVSAGSPMHDVATKVQILGSIEPWREVKIN</sequence>
<gene>
    <name evidence="1" type="ORF">FUSPEROL_02229</name>
</gene>
<dbReference type="Proteomes" id="UP000003748">
    <property type="component" value="Unassembled WGS sequence"/>
</dbReference>
<name>D4CXN2_9FUSO</name>
<accession>D4CXN2</accession>
<proteinExistence type="predicted"/>
<evidence type="ECO:0000313" key="1">
    <source>
        <dbReference type="EMBL" id="EFE85871.1"/>
    </source>
</evidence>
<dbReference type="RefSeq" id="WP_005975134.1">
    <property type="nucleotide sequence ID" value="NZ_GG665898.1"/>
</dbReference>
<dbReference type="AlphaFoldDB" id="D4CXN2"/>